<evidence type="ECO:0000256" key="1">
    <source>
        <dbReference type="SAM" id="MobiDB-lite"/>
    </source>
</evidence>
<gene>
    <name evidence="2" type="ORF">KFK09_023658</name>
</gene>
<reference evidence="2" key="1">
    <citation type="journal article" date="2022" name="Front. Genet.">
        <title>Chromosome-Scale Assembly of the Dendrobium nobile Genome Provides Insights Into the Molecular Mechanism of the Biosynthesis of the Medicinal Active Ingredient of Dendrobium.</title>
        <authorList>
            <person name="Xu Q."/>
            <person name="Niu S.-C."/>
            <person name="Li K.-L."/>
            <person name="Zheng P.-J."/>
            <person name="Zhang X.-J."/>
            <person name="Jia Y."/>
            <person name="Liu Y."/>
            <person name="Niu Y.-X."/>
            <person name="Yu L.-H."/>
            <person name="Chen D.-F."/>
            <person name="Zhang G.-Q."/>
        </authorList>
    </citation>
    <scope>NUCLEOTIDE SEQUENCE</scope>
    <source>
        <tissue evidence="2">Leaf</tissue>
    </source>
</reference>
<dbReference type="EMBL" id="JAGYWB010000017">
    <property type="protein sequence ID" value="KAI0493540.1"/>
    <property type="molecule type" value="Genomic_DNA"/>
</dbReference>
<evidence type="ECO:0000313" key="2">
    <source>
        <dbReference type="EMBL" id="KAI0493540.1"/>
    </source>
</evidence>
<comment type="caution">
    <text evidence="2">The sequence shown here is derived from an EMBL/GenBank/DDBJ whole genome shotgun (WGS) entry which is preliminary data.</text>
</comment>
<dbReference type="AlphaFoldDB" id="A0A8T3ABK5"/>
<dbReference type="Proteomes" id="UP000829196">
    <property type="component" value="Unassembled WGS sequence"/>
</dbReference>
<evidence type="ECO:0000313" key="3">
    <source>
        <dbReference type="Proteomes" id="UP000829196"/>
    </source>
</evidence>
<feature type="compositionally biased region" description="Basic residues" evidence="1">
    <location>
        <begin position="156"/>
        <end position="165"/>
    </location>
</feature>
<name>A0A8T3ABK5_DENNO</name>
<protein>
    <submittedName>
        <fullName evidence="2">Uncharacterized protein</fullName>
    </submittedName>
</protein>
<accession>A0A8T3ABK5</accession>
<keyword evidence="3" id="KW-1185">Reference proteome</keyword>
<organism evidence="2 3">
    <name type="scientific">Dendrobium nobile</name>
    <name type="common">Orchid</name>
    <dbReference type="NCBI Taxonomy" id="94219"/>
    <lineage>
        <taxon>Eukaryota</taxon>
        <taxon>Viridiplantae</taxon>
        <taxon>Streptophyta</taxon>
        <taxon>Embryophyta</taxon>
        <taxon>Tracheophyta</taxon>
        <taxon>Spermatophyta</taxon>
        <taxon>Magnoliopsida</taxon>
        <taxon>Liliopsida</taxon>
        <taxon>Asparagales</taxon>
        <taxon>Orchidaceae</taxon>
        <taxon>Epidendroideae</taxon>
        <taxon>Malaxideae</taxon>
        <taxon>Dendrobiinae</taxon>
        <taxon>Dendrobium</taxon>
    </lineage>
</organism>
<feature type="region of interest" description="Disordered" evidence="1">
    <location>
        <begin position="154"/>
        <end position="181"/>
    </location>
</feature>
<sequence>MLLKNIRKKSGQDWRTMAISKRLHPNLRKEKIVPNVNVAKENEASLGPINVADDSILDQQKWANADIVKISDEVVVVLQEGENPLSDNVKMNGSTKEDDVLFLEAESSATESLVGENNNGFQFFEQFNCDAFTDTEIEINAKCYARMDNNLSFTKSRGKRGKKPRNVILLSPRNTRSHTAH</sequence>
<proteinExistence type="predicted"/>